<comment type="subcellular location">
    <subcellularLocation>
        <location evidence="1">Membrane</location>
        <topology evidence="1">Multi-pass membrane protein</topology>
    </subcellularLocation>
</comment>
<reference evidence="8 9" key="1">
    <citation type="submission" date="2024-02" db="EMBL/GenBank/DDBJ databases">
        <title>A draft genome for the cacao thread blight pathogen Marasmius crinis-equi.</title>
        <authorList>
            <person name="Cohen S.P."/>
            <person name="Baruah I.K."/>
            <person name="Amoako-Attah I."/>
            <person name="Bukari Y."/>
            <person name="Meinhardt L.W."/>
            <person name="Bailey B.A."/>
        </authorList>
    </citation>
    <scope>NUCLEOTIDE SEQUENCE [LARGE SCALE GENOMIC DNA]</scope>
    <source>
        <strain evidence="8 9">GH-76</strain>
    </source>
</reference>
<feature type="transmembrane region" description="Helical" evidence="6">
    <location>
        <begin position="271"/>
        <end position="291"/>
    </location>
</feature>
<protein>
    <submittedName>
        <fullName evidence="8">MFS sugar transporter</fullName>
    </submittedName>
</protein>
<dbReference type="Pfam" id="PF07690">
    <property type="entry name" value="MFS_1"/>
    <property type="match status" value="1"/>
</dbReference>
<gene>
    <name evidence="8" type="primary">MFS1_2</name>
    <name evidence="8" type="ORF">V5O48_010448</name>
</gene>
<dbReference type="InterPro" id="IPR020846">
    <property type="entry name" value="MFS_dom"/>
</dbReference>
<feature type="transmembrane region" description="Helical" evidence="6">
    <location>
        <begin position="399"/>
        <end position="417"/>
    </location>
</feature>
<evidence type="ECO:0000313" key="8">
    <source>
        <dbReference type="EMBL" id="KAL0571514.1"/>
    </source>
</evidence>
<dbReference type="Gene3D" id="1.20.1250.20">
    <property type="entry name" value="MFS general substrate transporter like domains"/>
    <property type="match status" value="1"/>
</dbReference>
<feature type="transmembrane region" description="Helical" evidence="6">
    <location>
        <begin position="438"/>
        <end position="459"/>
    </location>
</feature>
<keyword evidence="2 6" id="KW-0812">Transmembrane</keyword>
<feature type="transmembrane region" description="Helical" evidence="6">
    <location>
        <begin position="79"/>
        <end position="97"/>
    </location>
</feature>
<dbReference type="SUPFAM" id="SSF103473">
    <property type="entry name" value="MFS general substrate transporter"/>
    <property type="match status" value="1"/>
</dbReference>
<keyword evidence="9" id="KW-1185">Reference proteome</keyword>
<feature type="domain" description="Major facilitator superfamily (MFS) profile" evidence="7">
    <location>
        <begin position="44"/>
        <end position="533"/>
    </location>
</feature>
<dbReference type="InterPro" id="IPR036259">
    <property type="entry name" value="MFS_trans_sf"/>
</dbReference>
<feature type="transmembrane region" description="Helical" evidence="6">
    <location>
        <begin position="134"/>
        <end position="154"/>
    </location>
</feature>
<evidence type="ECO:0000256" key="6">
    <source>
        <dbReference type="SAM" id="Phobius"/>
    </source>
</evidence>
<dbReference type="PANTHER" id="PTHR23501:SF199">
    <property type="entry name" value="MFS EFFLUX TRANSPORTER INPD-RELATED"/>
    <property type="match status" value="1"/>
</dbReference>
<keyword evidence="3 6" id="KW-1133">Transmembrane helix</keyword>
<dbReference type="CDD" id="cd17502">
    <property type="entry name" value="MFS_Azr1_MDR_like"/>
    <property type="match status" value="1"/>
</dbReference>
<dbReference type="PRINTS" id="PR01036">
    <property type="entry name" value="TCRTETB"/>
</dbReference>
<feature type="transmembrane region" description="Helical" evidence="6">
    <location>
        <begin position="166"/>
        <end position="185"/>
    </location>
</feature>
<feature type="transmembrane region" description="Helical" evidence="6">
    <location>
        <begin position="506"/>
        <end position="528"/>
    </location>
</feature>
<organism evidence="8 9">
    <name type="scientific">Marasmius crinis-equi</name>
    <dbReference type="NCBI Taxonomy" id="585013"/>
    <lineage>
        <taxon>Eukaryota</taxon>
        <taxon>Fungi</taxon>
        <taxon>Dikarya</taxon>
        <taxon>Basidiomycota</taxon>
        <taxon>Agaricomycotina</taxon>
        <taxon>Agaricomycetes</taxon>
        <taxon>Agaricomycetidae</taxon>
        <taxon>Agaricales</taxon>
        <taxon>Marasmiineae</taxon>
        <taxon>Marasmiaceae</taxon>
        <taxon>Marasmius</taxon>
    </lineage>
</organism>
<keyword evidence="4 6" id="KW-0472">Membrane</keyword>
<evidence type="ECO:0000259" key="7">
    <source>
        <dbReference type="PROSITE" id="PS50850"/>
    </source>
</evidence>
<name>A0ABR3F8U3_9AGAR</name>
<dbReference type="PANTHER" id="PTHR23501">
    <property type="entry name" value="MAJOR FACILITATOR SUPERFAMILY"/>
    <property type="match status" value="1"/>
</dbReference>
<feature type="region of interest" description="Disordered" evidence="5">
    <location>
        <begin position="1"/>
        <end position="31"/>
    </location>
</feature>
<feature type="transmembrane region" description="Helical" evidence="6">
    <location>
        <begin position="375"/>
        <end position="393"/>
    </location>
</feature>
<sequence length="546" mass="58155">MSDIERDQTSTVQPVKAEQDGSGQSSTTEVDDHEYPGGFKLGLIALALCLSVFLIALDNTILATAIPKITDHFHSLDDVGWYGSAYLLTTASFQLMFGKFYTYFSIKWTYITAISIFEIGSLVCGVAPTSEALIVGRAIAGIGSAGVFSGALIIIAHSTPLPKRPLFTGILGAMYGLASVAGPLMGGAFTDKVTWRWCFYINLPIGGVTLVVIALFFTSPARQKSSKIDSWRDGLRKFDSWGTLAFIPAIISLLLALQWGGTKYPWSNGRIIGLLVVFGVLIIIFIGIQIWKQDDATVPPRILKQRSILSSAWFAFTLGASFFVMVYYIPIWFQAIKGTTAVKSGIDNLPTILGVVLASIISGALISAMGYYTPWMILSTILASIGAGLISTFKPDTPSAKWIGFQAIYGLGIGVGLQQPLMAAQTVLPLQDVPSGTAIIVFSQTVGGAIFISIAQNIFTNKLLTETIKRAPGVDPSVVLGVGATMVRSVVPPESLSGVIEAYNQALVNAFYVAVAMACFTVAGSLLVEWKSVKESGNGGAAMHAA</sequence>
<dbReference type="InterPro" id="IPR011701">
    <property type="entry name" value="MFS"/>
</dbReference>
<feature type="transmembrane region" description="Helical" evidence="6">
    <location>
        <begin position="312"/>
        <end position="329"/>
    </location>
</feature>
<feature type="transmembrane region" description="Helical" evidence="6">
    <location>
        <begin position="238"/>
        <end position="259"/>
    </location>
</feature>
<keyword evidence="8" id="KW-0762">Sugar transport</keyword>
<feature type="transmembrane region" description="Helical" evidence="6">
    <location>
        <begin position="43"/>
        <end position="67"/>
    </location>
</feature>
<feature type="transmembrane region" description="Helical" evidence="6">
    <location>
        <begin position="109"/>
        <end position="128"/>
    </location>
</feature>
<feature type="transmembrane region" description="Helical" evidence="6">
    <location>
        <begin position="349"/>
        <end position="368"/>
    </location>
</feature>
<proteinExistence type="predicted"/>
<evidence type="ECO:0000256" key="2">
    <source>
        <dbReference type="ARBA" id="ARBA00022692"/>
    </source>
</evidence>
<evidence type="ECO:0000256" key="4">
    <source>
        <dbReference type="ARBA" id="ARBA00023136"/>
    </source>
</evidence>
<evidence type="ECO:0000256" key="1">
    <source>
        <dbReference type="ARBA" id="ARBA00004141"/>
    </source>
</evidence>
<feature type="transmembrane region" description="Helical" evidence="6">
    <location>
        <begin position="197"/>
        <end position="217"/>
    </location>
</feature>
<accession>A0ABR3F8U3</accession>
<comment type="caution">
    <text evidence="8">The sequence shown here is derived from an EMBL/GenBank/DDBJ whole genome shotgun (WGS) entry which is preliminary data.</text>
</comment>
<evidence type="ECO:0000256" key="3">
    <source>
        <dbReference type="ARBA" id="ARBA00022989"/>
    </source>
</evidence>
<keyword evidence="8" id="KW-0813">Transport</keyword>
<dbReference type="Proteomes" id="UP001465976">
    <property type="component" value="Unassembled WGS sequence"/>
</dbReference>
<dbReference type="Gene3D" id="1.20.1720.10">
    <property type="entry name" value="Multidrug resistance protein D"/>
    <property type="match status" value="1"/>
</dbReference>
<evidence type="ECO:0000313" key="9">
    <source>
        <dbReference type="Proteomes" id="UP001465976"/>
    </source>
</evidence>
<dbReference type="PROSITE" id="PS50850">
    <property type="entry name" value="MFS"/>
    <property type="match status" value="1"/>
</dbReference>
<evidence type="ECO:0000256" key="5">
    <source>
        <dbReference type="SAM" id="MobiDB-lite"/>
    </source>
</evidence>
<dbReference type="EMBL" id="JBAHYK010000757">
    <property type="protein sequence ID" value="KAL0571514.1"/>
    <property type="molecule type" value="Genomic_DNA"/>
</dbReference>